<dbReference type="HOGENOM" id="CLU_3155604_0_0_9"/>
<proteinExistence type="predicted"/>
<reference evidence="1 2" key="1">
    <citation type="submission" date="2009-04" db="EMBL/GenBank/DDBJ databases">
        <authorList>
            <person name="Qin X."/>
            <person name="Bachman B."/>
            <person name="Battles P."/>
            <person name="Bell A."/>
            <person name="Bess C."/>
            <person name="Bickham C."/>
            <person name="Chaboub L."/>
            <person name="Chen D."/>
            <person name="Coyle M."/>
            <person name="Deiros D.R."/>
            <person name="Dinh H."/>
            <person name="Forbes L."/>
            <person name="Fowler G."/>
            <person name="Francisco L."/>
            <person name="Fu Q."/>
            <person name="Gubbala S."/>
            <person name="Hale W."/>
            <person name="Han Y."/>
            <person name="Hemphill L."/>
            <person name="Highlander S.K."/>
            <person name="Hirani K."/>
            <person name="Hogues M."/>
            <person name="Jackson L."/>
            <person name="Jakkamsetti A."/>
            <person name="Javaid M."/>
            <person name="Jiang H."/>
            <person name="Korchina V."/>
            <person name="Kovar C."/>
            <person name="Lara F."/>
            <person name="Lee S."/>
            <person name="Mata R."/>
            <person name="Mathew T."/>
            <person name="Moen C."/>
            <person name="Morales K."/>
            <person name="Munidasa M."/>
            <person name="Nazareth L."/>
            <person name="Ngo R."/>
            <person name="Nguyen L."/>
            <person name="Okwuonu G."/>
            <person name="Ongeri F."/>
            <person name="Patil S."/>
            <person name="Petrosino J."/>
            <person name="Pham C."/>
            <person name="Pham P."/>
            <person name="Pu L.-L."/>
            <person name="Puazo M."/>
            <person name="Raj R."/>
            <person name="Reid J."/>
            <person name="Rouhana J."/>
            <person name="Saada N."/>
            <person name="Shang Y."/>
            <person name="Simmons D."/>
            <person name="Thornton R."/>
            <person name="Warren J."/>
            <person name="Weissenberger G."/>
            <person name="Zhang J."/>
            <person name="Zhang L."/>
            <person name="Zhou C."/>
            <person name="Zhu D."/>
            <person name="Muzny D."/>
            <person name="Worley K."/>
            <person name="Gibbs R."/>
        </authorList>
    </citation>
    <scope>NUCLEOTIDE SEQUENCE [LARGE SCALE GENOMIC DNA]</scope>
    <source>
        <strain evidence="1 2">F0268</strain>
    </source>
</reference>
<dbReference type="STRING" id="585501.HMPREF6123_1501"/>
<name>C2KYD2_9FIRM</name>
<dbReference type="AlphaFoldDB" id="C2KYD2"/>
<dbReference type="Proteomes" id="UP000004121">
    <property type="component" value="Unassembled WGS sequence"/>
</dbReference>
<gene>
    <name evidence="1" type="ORF">HMPREF6123_1501</name>
</gene>
<evidence type="ECO:0000313" key="1">
    <source>
        <dbReference type="EMBL" id="EEJ51229.1"/>
    </source>
</evidence>
<accession>C2KYD2</accession>
<comment type="caution">
    <text evidence="1">The sequence shown here is derived from an EMBL/GenBank/DDBJ whole genome shotgun (WGS) entry which is preliminary data.</text>
</comment>
<protein>
    <submittedName>
        <fullName evidence="1">Uncharacterized protein</fullName>
    </submittedName>
</protein>
<organism evidence="1 2">
    <name type="scientific">Oribacterium sinus F0268</name>
    <dbReference type="NCBI Taxonomy" id="585501"/>
    <lineage>
        <taxon>Bacteria</taxon>
        <taxon>Bacillati</taxon>
        <taxon>Bacillota</taxon>
        <taxon>Clostridia</taxon>
        <taxon>Lachnospirales</taxon>
        <taxon>Lachnospiraceae</taxon>
        <taxon>Oribacterium</taxon>
    </lineage>
</organism>
<dbReference type="InParanoid" id="C2KYD2"/>
<evidence type="ECO:0000313" key="2">
    <source>
        <dbReference type="Proteomes" id="UP000004121"/>
    </source>
</evidence>
<sequence length="48" mass="5820">MHTTPAILIKKKRERIRNFFRLLPSYSKYCLLSYQKLILKISSYLTRS</sequence>
<keyword evidence="2" id="KW-1185">Reference proteome</keyword>
<dbReference type="EMBL" id="ACKX01000154">
    <property type="protein sequence ID" value="EEJ51229.1"/>
    <property type="molecule type" value="Genomic_DNA"/>
</dbReference>